<dbReference type="EMBL" id="ML976054">
    <property type="protein sequence ID" value="KAF1940988.1"/>
    <property type="molecule type" value="Genomic_DNA"/>
</dbReference>
<protein>
    <recommendedName>
        <fullName evidence="3">F-box domain-containing protein</fullName>
    </recommendedName>
</protein>
<dbReference type="AlphaFoldDB" id="A0A6A5SMW9"/>
<gene>
    <name evidence="1" type="ORF">EJ02DRAFT_378609</name>
</gene>
<evidence type="ECO:0000313" key="1">
    <source>
        <dbReference type="EMBL" id="KAF1940988.1"/>
    </source>
</evidence>
<dbReference type="PANTHER" id="PTHR42085">
    <property type="entry name" value="F-BOX DOMAIN-CONTAINING PROTEIN"/>
    <property type="match status" value="1"/>
</dbReference>
<accession>A0A6A5SMW9</accession>
<proteinExistence type="predicted"/>
<dbReference type="OrthoDB" id="3801367at2759"/>
<dbReference type="InterPro" id="IPR038883">
    <property type="entry name" value="AN11006-like"/>
</dbReference>
<evidence type="ECO:0008006" key="3">
    <source>
        <dbReference type="Google" id="ProtNLM"/>
    </source>
</evidence>
<keyword evidence="2" id="KW-1185">Reference proteome</keyword>
<organism evidence="1 2">
    <name type="scientific">Clathrospora elynae</name>
    <dbReference type="NCBI Taxonomy" id="706981"/>
    <lineage>
        <taxon>Eukaryota</taxon>
        <taxon>Fungi</taxon>
        <taxon>Dikarya</taxon>
        <taxon>Ascomycota</taxon>
        <taxon>Pezizomycotina</taxon>
        <taxon>Dothideomycetes</taxon>
        <taxon>Pleosporomycetidae</taxon>
        <taxon>Pleosporales</taxon>
        <taxon>Diademaceae</taxon>
        <taxon>Clathrospora</taxon>
    </lineage>
</organism>
<sequence length="290" mass="33407">MLTCSSKRKPFVRMPHLSIINKSCTKHAPRVPSKRRVPWPPFPLLRLPAELRNRIYELVLEDLGDEQDHRQFPSVFHILRRYDIPMHPTQDYRGLTQVCCQLRSEFRPLYMDVKTVYVGVAQAHDYLQAYYPELGPEATTPITHEDVLVIVLEQEAMLTVGSRALSNILMPEPIYNLQPILECVYEKQIAFSFAANTVSNSQIGMIACDLNAWILDHEDAWRVTIKRDLRRVILECNDRGSPCLHFVFKPGHWQSWIPEAANVRHSQGGKAYYSSLGLGSRFNHPSIEVE</sequence>
<dbReference type="PANTHER" id="PTHR42085:SF1">
    <property type="entry name" value="F-BOX DOMAIN-CONTAINING PROTEIN"/>
    <property type="match status" value="1"/>
</dbReference>
<dbReference type="Proteomes" id="UP000800038">
    <property type="component" value="Unassembled WGS sequence"/>
</dbReference>
<evidence type="ECO:0000313" key="2">
    <source>
        <dbReference type="Proteomes" id="UP000800038"/>
    </source>
</evidence>
<reference evidence="1" key="1">
    <citation type="journal article" date="2020" name="Stud. Mycol.">
        <title>101 Dothideomycetes genomes: a test case for predicting lifestyles and emergence of pathogens.</title>
        <authorList>
            <person name="Haridas S."/>
            <person name="Albert R."/>
            <person name="Binder M."/>
            <person name="Bloem J."/>
            <person name="Labutti K."/>
            <person name="Salamov A."/>
            <person name="Andreopoulos B."/>
            <person name="Baker S."/>
            <person name="Barry K."/>
            <person name="Bills G."/>
            <person name="Bluhm B."/>
            <person name="Cannon C."/>
            <person name="Castanera R."/>
            <person name="Culley D."/>
            <person name="Daum C."/>
            <person name="Ezra D."/>
            <person name="Gonzalez J."/>
            <person name="Henrissat B."/>
            <person name="Kuo A."/>
            <person name="Liang C."/>
            <person name="Lipzen A."/>
            <person name="Lutzoni F."/>
            <person name="Magnuson J."/>
            <person name="Mondo S."/>
            <person name="Nolan M."/>
            <person name="Ohm R."/>
            <person name="Pangilinan J."/>
            <person name="Park H.-J."/>
            <person name="Ramirez L."/>
            <person name="Alfaro M."/>
            <person name="Sun H."/>
            <person name="Tritt A."/>
            <person name="Yoshinaga Y."/>
            <person name="Zwiers L.-H."/>
            <person name="Turgeon B."/>
            <person name="Goodwin S."/>
            <person name="Spatafora J."/>
            <person name="Crous P."/>
            <person name="Grigoriev I."/>
        </authorList>
    </citation>
    <scope>NUCLEOTIDE SEQUENCE</scope>
    <source>
        <strain evidence="1">CBS 161.51</strain>
    </source>
</reference>
<name>A0A6A5SMW9_9PLEO</name>